<keyword evidence="3" id="KW-1185">Reference proteome</keyword>
<sequence length="721" mass="84231">MKKRNSELMERKSCLIQCIRNPNRDRDPRSLRHSAPANRTRPSRDPPRRCDQIRYKYIDKRNPSSSSTSSSDGFSNDVDTLLPRMKSAAAMPCRCRSVGESSAVTNSPCLITQSRISSFRKSSVGTPRNDPAVFDHLRSQLNERHRTFVKKTKPKTPSTSQQEESALVDVFKDEQTPKLRFKMAAKCVWVLIRWLNAIIDISDTKTIRTATEERWYTLYTSQEAKRLAFNKMVYSKERAFAKVPKWALDIFGRYPDSRSDQDCRRIHALLRGLKSFDKFTERIQLYMCRSFRYQSVEPGRVILRRGHVGINFYFIYSGSVFVNVEDVNTRGEHFEKTETVLARGDSFGELALLQDIRRTATITCRETCELLVVDKETFAKVCPSIFQEELEEKEKFLSKLQLFNQKFWTKDMLKTLCNEAQIQEYKTNKVVATDRQDEEWIYICMQGKGQVVRRLLLDGPSKTKRQRIRSTRSSSRHKCTEVLVNLMEEDTIDSQDESSLSSDESDDEEGKEKMLESMSLEYRKDGRRSSFLTHLKWEAEIQRRKAMKTPNKDDVMKKREDTLLTGPMTLTSLMSKDKEDKSSDHIYLQLDTLSRDQVFDIYSIMLSVTSPPDSDVLLVSGGARFLRFKKKNFFQICSREALEHARRIAVTFRYPTDNQLLTSYTEKYYWDDYKNKVVDQVIRKHVERETRFKNSPQIQASIITYQRQRTLDLINTLKHHP</sequence>
<dbReference type="SUPFAM" id="SSF51206">
    <property type="entry name" value="cAMP-binding domain-like"/>
    <property type="match status" value="2"/>
</dbReference>
<dbReference type="Gene3D" id="2.60.120.10">
    <property type="entry name" value="Jelly Rolls"/>
    <property type="match status" value="2"/>
</dbReference>
<dbReference type="CDD" id="cd00038">
    <property type="entry name" value="CAP_ED"/>
    <property type="match status" value="1"/>
</dbReference>
<dbReference type="Proteomes" id="UP000694844">
    <property type="component" value="Chromosome 9"/>
</dbReference>
<dbReference type="Pfam" id="PF00027">
    <property type="entry name" value="cNMP_binding"/>
    <property type="match status" value="1"/>
</dbReference>
<feature type="domain" description="Cyclic nucleotide-binding" evidence="2">
    <location>
        <begin position="275"/>
        <end position="399"/>
    </location>
</feature>
<feature type="compositionally biased region" description="Basic and acidic residues" evidence="1">
    <location>
        <begin position="510"/>
        <end position="519"/>
    </location>
</feature>
<dbReference type="PANTHER" id="PTHR23011">
    <property type="entry name" value="CYCLIC NUCLEOTIDE-BINDING DOMAIN CONTAINING PROTEIN"/>
    <property type="match status" value="1"/>
</dbReference>
<dbReference type="OrthoDB" id="166212at2759"/>
<reference evidence="4" key="1">
    <citation type="submission" date="2025-08" db="UniProtKB">
        <authorList>
            <consortium name="RefSeq"/>
        </authorList>
    </citation>
    <scope>IDENTIFICATION</scope>
    <source>
        <tissue evidence="4">Whole sample</tissue>
    </source>
</reference>
<dbReference type="InterPro" id="IPR018490">
    <property type="entry name" value="cNMP-bd_dom_sf"/>
</dbReference>
<dbReference type="SMART" id="SM00100">
    <property type="entry name" value="cNMP"/>
    <property type="match status" value="1"/>
</dbReference>
<organism evidence="3 4">
    <name type="scientific">Crassostrea virginica</name>
    <name type="common">Eastern oyster</name>
    <dbReference type="NCBI Taxonomy" id="6565"/>
    <lineage>
        <taxon>Eukaryota</taxon>
        <taxon>Metazoa</taxon>
        <taxon>Spiralia</taxon>
        <taxon>Lophotrochozoa</taxon>
        <taxon>Mollusca</taxon>
        <taxon>Bivalvia</taxon>
        <taxon>Autobranchia</taxon>
        <taxon>Pteriomorphia</taxon>
        <taxon>Ostreida</taxon>
        <taxon>Ostreoidea</taxon>
        <taxon>Ostreidae</taxon>
        <taxon>Crassostrea</taxon>
    </lineage>
</organism>
<dbReference type="PROSITE" id="PS00889">
    <property type="entry name" value="CNMP_BINDING_2"/>
    <property type="match status" value="1"/>
</dbReference>
<dbReference type="AlphaFoldDB" id="A0A8B8BMM4"/>
<dbReference type="PANTHER" id="PTHR23011:SF42">
    <property type="entry name" value="CYCLIC NUCLEOTIDE-BINDING DOMAIN-CONTAINING PROTEIN"/>
    <property type="match status" value="1"/>
</dbReference>
<dbReference type="KEGG" id="cvn:111111479"/>
<evidence type="ECO:0000313" key="3">
    <source>
        <dbReference type="Proteomes" id="UP000694844"/>
    </source>
</evidence>
<evidence type="ECO:0000313" key="4">
    <source>
        <dbReference type="RefSeq" id="XP_022304181.1"/>
    </source>
</evidence>
<evidence type="ECO:0000256" key="1">
    <source>
        <dbReference type="SAM" id="MobiDB-lite"/>
    </source>
</evidence>
<feature type="compositionally biased region" description="Basic and acidic residues" evidence="1">
    <location>
        <begin position="42"/>
        <end position="62"/>
    </location>
</feature>
<accession>A0A8B8BMM4</accession>
<dbReference type="PROSITE" id="PS50042">
    <property type="entry name" value="CNMP_BINDING_3"/>
    <property type="match status" value="1"/>
</dbReference>
<dbReference type="RefSeq" id="XP_022304181.1">
    <property type="nucleotide sequence ID" value="XM_022448473.1"/>
</dbReference>
<feature type="region of interest" description="Disordered" evidence="1">
    <location>
        <begin position="20"/>
        <end position="78"/>
    </location>
</feature>
<feature type="region of interest" description="Disordered" evidence="1">
    <location>
        <begin position="492"/>
        <end position="519"/>
    </location>
</feature>
<dbReference type="InterPro" id="IPR018488">
    <property type="entry name" value="cNMP-bd_CS"/>
</dbReference>
<dbReference type="GeneID" id="111111479"/>
<proteinExistence type="predicted"/>
<gene>
    <name evidence="4" type="primary">LOC111111479</name>
</gene>
<evidence type="ECO:0000259" key="2">
    <source>
        <dbReference type="PROSITE" id="PS50042"/>
    </source>
</evidence>
<dbReference type="InterPro" id="IPR000595">
    <property type="entry name" value="cNMP-bd_dom"/>
</dbReference>
<protein>
    <submittedName>
        <fullName evidence="4">Cyclic nucleotide-binding domain-containing protein 2-like isoform X1</fullName>
    </submittedName>
</protein>
<name>A0A8B8BMM4_CRAVI</name>
<dbReference type="InterPro" id="IPR014710">
    <property type="entry name" value="RmlC-like_jellyroll"/>
</dbReference>